<dbReference type="SUPFAM" id="SSF48403">
    <property type="entry name" value="Ankyrin repeat"/>
    <property type="match status" value="1"/>
</dbReference>
<organism evidence="1 2">
    <name type="scientific">Estrella lausannensis</name>
    <dbReference type="NCBI Taxonomy" id="483423"/>
    <lineage>
        <taxon>Bacteria</taxon>
        <taxon>Pseudomonadati</taxon>
        <taxon>Chlamydiota</taxon>
        <taxon>Chlamydiia</taxon>
        <taxon>Parachlamydiales</taxon>
        <taxon>Candidatus Criblamydiaceae</taxon>
        <taxon>Estrella</taxon>
    </lineage>
</organism>
<dbReference type="RefSeq" id="WP_098039100.1">
    <property type="nucleotide sequence ID" value="NZ_CWGJ01000026.1"/>
</dbReference>
<dbReference type="InterPro" id="IPR002110">
    <property type="entry name" value="Ankyrin_rpt"/>
</dbReference>
<reference evidence="2" key="1">
    <citation type="submission" date="2015-06" db="EMBL/GenBank/DDBJ databases">
        <authorList>
            <person name="Bertelli C."/>
        </authorList>
    </citation>
    <scope>NUCLEOTIDE SEQUENCE [LARGE SCALE GENOMIC DNA]</scope>
    <source>
        <strain evidence="2">CRIB-30</strain>
    </source>
</reference>
<name>A0A0H5DTN7_9BACT</name>
<gene>
    <name evidence="1" type="ORF">ELAC_1909</name>
</gene>
<dbReference type="AlphaFoldDB" id="A0A0H5DTN7"/>
<keyword evidence="2" id="KW-1185">Reference proteome</keyword>
<accession>A0A0H5DTN7</accession>
<protein>
    <submittedName>
        <fullName evidence="1">Uncharacterized protein</fullName>
    </submittedName>
</protein>
<dbReference type="Gene3D" id="1.25.40.20">
    <property type="entry name" value="Ankyrin repeat-containing domain"/>
    <property type="match status" value="1"/>
</dbReference>
<dbReference type="SMART" id="SM00248">
    <property type="entry name" value="ANK"/>
    <property type="match status" value="3"/>
</dbReference>
<sequence length="228" mass="24688">MTSIGYVATTTTSTLFTKEADDYKEIVSAIGITTTNEAFDILVADVVDFDPKIGGAFGITVLAKSALMGNVELVAHIIAKYGKEIVNHGDMFGMPPIAYAAHCMVVDNGLRVAKVLAMNGADINLAVKQGFFIPELMPVPDGATALWIAVHKTFNTPMVRFLLRRGGTLSPGADLPEPKLVLKARKILQIQRLLLTGHFKRAGTENDSCLASLPLEMFQKIYNEVSSY</sequence>
<dbReference type="InterPro" id="IPR036770">
    <property type="entry name" value="Ankyrin_rpt-contain_sf"/>
</dbReference>
<dbReference type="EMBL" id="CWGJ01000026">
    <property type="protein sequence ID" value="CRX39234.1"/>
    <property type="molecule type" value="Genomic_DNA"/>
</dbReference>
<evidence type="ECO:0000313" key="1">
    <source>
        <dbReference type="EMBL" id="CRX39234.1"/>
    </source>
</evidence>
<evidence type="ECO:0000313" key="2">
    <source>
        <dbReference type="Proteomes" id="UP000220251"/>
    </source>
</evidence>
<dbReference type="Proteomes" id="UP000220251">
    <property type="component" value="Unassembled WGS sequence"/>
</dbReference>
<proteinExistence type="predicted"/>